<proteinExistence type="predicted"/>
<dbReference type="PRINTS" id="PR00412">
    <property type="entry name" value="EPOXHYDRLASE"/>
</dbReference>
<dbReference type="EMBL" id="BJWG01000001">
    <property type="protein sequence ID" value="GEL93764.1"/>
    <property type="molecule type" value="Genomic_DNA"/>
</dbReference>
<dbReference type="InterPro" id="IPR000073">
    <property type="entry name" value="AB_hydrolase_1"/>
</dbReference>
<dbReference type="Proteomes" id="UP000321720">
    <property type="component" value="Unassembled WGS sequence"/>
</dbReference>
<evidence type="ECO:0000259" key="1">
    <source>
        <dbReference type="Pfam" id="PF12697"/>
    </source>
</evidence>
<dbReference type="AlphaFoldDB" id="A0A511J705"/>
<comment type="caution">
    <text evidence="2">The sequence shown here is derived from an EMBL/GenBank/DDBJ whole genome shotgun (WGS) entry which is preliminary data.</text>
</comment>
<dbReference type="OrthoDB" id="3771266at2"/>
<protein>
    <submittedName>
        <fullName evidence="2">Hydrolase</fullName>
    </submittedName>
</protein>
<keyword evidence="2" id="KW-0378">Hydrolase</keyword>
<gene>
    <name evidence="2" type="ORF">CCO02nite_04220</name>
</gene>
<sequence>MTTTVHHLDRDEGRIAYTLDGPDDAPLVVLLPGMGDTRSTWRELTGPLLAEGYRVAVADLRGQGDSDLTFRTFGDVATAQDAIALVEHLGGPAVLVGHSMSAGAAAWAAAERPDLVAGLALSGPFLRDPSGNRGGGAARIAFQAVFVPPWGAFAWTSYYRSPLHRGAQQPWLDEHVAELRASYRSRARLRQLRRLAGQLTHAVVEARLAEVDAPTIAFVGALDPDFPDPRAEATWIRSALDAQVVLVDDAAHYPHAQRADVVVPEVLGFLAGLPREVGGWAPAQARA</sequence>
<evidence type="ECO:0000313" key="3">
    <source>
        <dbReference type="Proteomes" id="UP000321720"/>
    </source>
</evidence>
<dbReference type="PANTHER" id="PTHR43798">
    <property type="entry name" value="MONOACYLGLYCEROL LIPASE"/>
    <property type="match status" value="1"/>
</dbReference>
<name>A0A511J705_9CELL</name>
<dbReference type="InterPro" id="IPR050266">
    <property type="entry name" value="AB_hydrolase_sf"/>
</dbReference>
<evidence type="ECO:0000313" key="2">
    <source>
        <dbReference type="EMBL" id="GEL93764.1"/>
    </source>
</evidence>
<dbReference type="GO" id="GO:0016020">
    <property type="term" value="C:membrane"/>
    <property type="evidence" value="ECO:0007669"/>
    <property type="project" value="TreeGrafter"/>
</dbReference>
<dbReference type="PANTHER" id="PTHR43798:SF33">
    <property type="entry name" value="HYDROLASE, PUTATIVE (AFU_ORTHOLOGUE AFUA_2G14860)-RELATED"/>
    <property type="match status" value="1"/>
</dbReference>
<dbReference type="GO" id="GO:0016787">
    <property type="term" value="F:hydrolase activity"/>
    <property type="evidence" value="ECO:0007669"/>
    <property type="project" value="UniProtKB-KW"/>
</dbReference>
<accession>A0A511J705</accession>
<dbReference type="RefSeq" id="WP_146841350.1">
    <property type="nucleotide sequence ID" value="NZ_BJWG01000001.1"/>
</dbReference>
<dbReference type="Gene3D" id="3.40.50.1820">
    <property type="entry name" value="alpha/beta hydrolase"/>
    <property type="match status" value="1"/>
</dbReference>
<dbReference type="Pfam" id="PF12697">
    <property type="entry name" value="Abhydrolase_6"/>
    <property type="match status" value="1"/>
</dbReference>
<feature type="domain" description="AB hydrolase-1" evidence="1">
    <location>
        <begin position="28"/>
        <end position="263"/>
    </location>
</feature>
<dbReference type="SUPFAM" id="SSF53474">
    <property type="entry name" value="alpha/beta-Hydrolases"/>
    <property type="match status" value="1"/>
</dbReference>
<keyword evidence="3" id="KW-1185">Reference proteome</keyword>
<organism evidence="2 3">
    <name type="scientific">Cellulomonas composti</name>
    <dbReference type="NCBI Taxonomy" id="266130"/>
    <lineage>
        <taxon>Bacteria</taxon>
        <taxon>Bacillati</taxon>
        <taxon>Actinomycetota</taxon>
        <taxon>Actinomycetes</taxon>
        <taxon>Micrococcales</taxon>
        <taxon>Cellulomonadaceae</taxon>
        <taxon>Cellulomonas</taxon>
    </lineage>
</organism>
<dbReference type="InterPro" id="IPR029058">
    <property type="entry name" value="AB_hydrolase_fold"/>
</dbReference>
<reference evidence="2 3" key="1">
    <citation type="submission" date="2019-07" db="EMBL/GenBank/DDBJ databases">
        <title>Whole genome shotgun sequence of Cellulomonas composti NBRC 100758.</title>
        <authorList>
            <person name="Hosoyama A."/>
            <person name="Uohara A."/>
            <person name="Ohji S."/>
            <person name="Ichikawa N."/>
        </authorList>
    </citation>
    <scope>NUCLEOTIDE SEQUENCE [LARGE SCALE GENOMIC DNA]</scope>
    <source>
        <strain evidence="2 3">NBRC 100758</strain>
    </source>
</reference>
<dbReference type="InterPro" id="IPR000639">
    <property type="entry name" value="Epox_hydrolase-like"/>
</dbReference>